<dbReference type="AlphaFoldDB" id="A0A6A6P603"/>
<keyword evidence="3" id="KW-1185">Reference proteome</keyword>
<name>A0A6A6P603_9PEZI</name>
<dbReference type="Proteomes" id="UP000799766">
    <property type="component" value="Unassembled WGS sequence"/>
</dbReference>
<reference evidence="2" key="1">
    <citation type="journal article" date="2020" name="Stud. Mycol.">
        <title>101 Dothideomycetes genomes: a test case for predicting lifestyles and emergence of pathogens.</title>
        <authorList>
            <person name="Haridas S."/>
            <person name="Albert R."/>
            <person name="Binder M."/>
            <person name="Bloem J."/>
            <person name="Labutti K."/>
            <person name="Salamov A."/>
            <person name="Andreopoulos B."/>
            <person name="Baker S."/>
            <person name="Barry K."/>
            <person name="Bills G."/>
            <person name="Bluhm B."/>
            <person name="Cannon C."/>
            <person name="Castanera R."/>
            <person name="Culley D."/>
            <person name="Daum C."/>
            <person name="Ezra D."/>
            <person name="Gonzalez J."/>
            <person name="Henrissat B."/>
            <person name="Kuo A."/>
            <person name="Liang C."/>
            <person name="Lipzen A."/>
            <person name="Lutzoni F."/>
            <person name="Magnuson J."/>
            <person name="Mondo S."/>
            <person name="Nolan M."/>
            <person name="Ohm R."/>
            <person name="Pangilinan J."/>
            <person name="Park H.-J."/>
            <person name="Ramirez L."/>
            <person name="Alfaro M."/>
            <person name="Sun H."/>
            <person name="Tritt A."/>
            <person name="Yoshinaga Y."/>
            <person name="Zwiers L.-H."/>
            <person name="Turgeon B."/>
            <person name="Goodwin S."/>
            <person name="Spatafora J."/>
            <person name="Crous P."/>
            <person name="Grigoriev I."/>
        </authorList>
    </citation>
    <scope>NUCLEOTIDE SEQUENCE</scope>
    <source>
        <strain evidence="2">ATCC 16933</strain>
    </source>
</reference>
<sequence>MNDRRSQGTLTYDGESGQSYIERVVRAPASMLRPSYDTECIGSRKDLERFKNAGPGCSSLVDMAARSFVKHWDSDPEVLACMPQSLGEKVFLILAKYRLVSFRFWQQFAKVYPDSQLAGLIMHSQRFPRHSVFTPDYVEQMFPTGPDVNWLTYLYVKETEMNTNFDSWRLLTKCKNLAALVVLNDNVDGTNPTLSIFHDWARAAERGDAFQHLRIMAVRWRRSSIFDSFRCDVLHTFPSLCFFYYTSSMGNLLPESESGPSFYDGQFLSVWRRFDWDYLHNALIHTESATVKCLNVMHQLCFWDGKPIDQAKGKKYNDVTRADGKSVACIYSTSRYGRYFRRQDHSFGVWLYRPAHAAELVKVAQEERERERKAEATLREIDGRAQKKLKVRKGQKPDLDWLMPHLPR</sequence>
<accession>A0A6A6P603</accession>
<evidence type="ECO:0000256" key="1">
    <source>
        <dbReference type="SAM" id="MobiDB-lite"/>
    </source>
</evidence>
<evidence type="ECO:0000313" key="3">
    <source>
        <dbReference type="Proteomes" id="UP000799766"/>
    </source>
</evidence>
<proteinExistence type="predicted"/>
<organism evidence="2 3">
    <name type="scientific">Lineolata rhizophorae</name>
    <dbReference type="NCBI Taxonomy" id="578093"/>
    <lineage>
        <taxon>Eukaryota</taxon>
        <taxon>Fungi</taxon>
        <taxon>Dikarya</taxon>
        <taxon>Ascomycota</taxon>
        <taxon>Pezizomycotina</taxon>
        <taxon>Dothideomycetes</taxon>
        <taxon>Dothideomycetes incertae sedis</taxon>
        <taxon>Lineolatales</taxon>
        <taxon>Lineolataceae</taxon>
        <taxon>Lineolata</taxon>
    </lineage>
</organism>
<protein>
    <submittedName>
        <fullName evidence="2">Uncharacterized protein</fullName>
    </submittedName>
</protein>
<dbReference type="EMBL" id="MU001675">
    <property type="protein sequence ID" value="KAF2459420.1"/>
    <property type="molecule type" value="Genomic_DNA"/>
</dbReference>
<gene>
    <name evidence="2" type="ORF">BDY21DRAFT_190292</name>
</gene>
<dbReference type="OrthoDB" id="5273928at2759"/>
<evidence type="ECO:0000313" key="2">
    <source>
        <dbReference type="EMBL" id="KAF2459420.1"/>
    </source>
</evidence>
<feature type="region of interest" description="Disordered" evidence="1">
    <location>
        <begin position="386"/>
        <end position="408"/>
    </location>
</feature>